<dbReference type="InterPro" id="IPR000847">
    <property type="entry name" value="LysR_HTH_N"/>
</dbReference>
<proteinExistence type="inferred from homology"/>
<organism evidence="6 7">
    <name type="scientific">Williamsia phyllosphaerae</name>
    <dbReference type="NCBI Taxonomy" id="885042"/>
    <lineage>
        <taxon>Bacteria</taxon>
        <taxon>Bacillati</taxon>
        <taxon>Actinomycetota</taxon>
        <taxon>Actinomycetes</taxon>
        <taxon>Mycobacteriales</taxon>
        <taxon>Nocardiaceae</taxon>
        <taxon>Williamsia</taxon>
    </lineage>
</organism>
<name>A0ABQ1UMT2_9NOCA</name>
<dbReference type="InterPro" id="IPR036390">
    <property type="entry name" value="WH_DNA-bd_sf"/>
</dbReference>
<evidence type="ECO:0000256" key="4">
    <source>
        <dbReference type="ARBA" id="ARBA00023163"/>
    </source>
</evidence>
<dbReference type="Pfam" id="PF03466">
    <property type="entry name" value="LysR_substrate"/>
    <property type="match status" value="1"/>
</dbReference>
<dbReference type="EMBL" id="BMCS01000001">
    <property type="protein sequence ID" value="GGF20656.1"/>
    <property type="molecule type" value="Genomic_DNA"/>
</dbReference>
<evidence type="ECO:0000256" key="1">
    <source>
        <dbReference type="ARBA" id="ARBA00009437"/>
    </source>
</evidence>
<protein>
    <submittedName>
        <fullName evidence="6">LysR family transcriptional regulator</fullName>
    </submittedName>
</protein>
<dbReference type="PANTHER" id="PTHR30579:SF7">
    <property type="entry name" value="HTH-TYPE TRANSCRIPTIONAL REGULATOR LRHA-RELATED"/>
    <property type="match status" value="1"/>
</dbReference>
<keyword evidence="2" id="KW-0805">Transcription regulation</keyword>
<dbReference type="PROSITE" id="PS50931">
    <property type="entry name" value="HTH_LYSR"/>
    <property type="match status" value="1"/>
</dbReference>
<comment type="caution">
    <text evidence="6">The sequence shown here is derived from an EMBL/GenBank/DDBJ whole genome shotgun (WGS) entry which is preliminary data.</text>
</comment>
<keyword evidence="3" id="KW-0238">DNA-binding</keyword>
<dbReference type="SUPFAM" id="SSF53850">
    <property type="entry name" value="Periplasmic binding protein-like II"/>
    <property type="match status" value="1"/>
</dbReference>
<keyword evidence="7" id="KW-1185">Reference proteome</keyword>
<evidence type="ECO:0000313" key="7">
    <source>
        <dbReference type="Proteomes" id="UP000632454"/>
    </source>
</evidence>
<dbReference type="InterPro" id="IPR005119">
    <property type="entry name" value="LysR_subst-bd"/>
</dbReference>
<feature type="domain" description="HTH lysR-type" evidence="5">
    <location>
        <begin position="4"/>
        <end position="61"/>
    </location>
</feature>
<reference evidence="7" key="1">
    <citation type="journal article" date="2019" name="Int. J. Syst. Evol. Microbiol.">
        <title>The Global Catalogue of Microorganisms (GCM) 10K type strain sequencing project: providing services to taxonomists for standard genome sequencing and annotation.</title>
        <authorList>
            <consortium name="The Broad Institute Genomics Platform"/>
            <consortium name="The Broad Institute Genome Sequencing Center for Infectious Disease"/>
            <person name="Wu L."/>
            <person name="Ma J."/>
        </authorList>
    </citation>
    <scope>NUCLEOTIDE SEQUENCE [LARGE SCALE GENOMIC DNA]</scope>
    <source>
        <strain evidence="7">CCM 7855</strain>
    </source>
</reference>
<dbReference type="Gene3D" id="3.40.190.10">
    <property type="entry name" value="Periplasmic binding protein-like II"/>
    <property type="match status" value="2"/>
</dbReference>
<evidence type="ECO:0000256" key="2">
    <source>
        <dbReference type="ARBA" id="ARBA00023015"/>
    </source>
</evidence>
<dbReference type="Pfam" id="PF00126">
    <property type="entry name" value="HTH_1"/>
    <property type="match status" value="1"/>
</dbReference>
<dbReference type="Gene3D" id="1.10.10.10">
    <property type="entry name" value="Winged helix-like DNA-binding domain superfamily/Winged helix DNA-binding domain"/>
    <property type="match status" value="1"/>
</dbReference>
<dbReference type="SUPFAM" id="SSF46785">
    <property type="entry name" value="Winged helix' DNA-binding domain"/>
    <property type="match status" value="1"/>
</dbReference>
<dbReference type="InterPro" id="IPR050176">
    <property type="entry name" value="LTTR"/>
</dbReference>
<evidence type="ECO:0000259" key="5">
    <source>
        <dbReference type="PROSITE" id="PS50931"/>
    </source>
</evidence>
<dbReference type="PANTHER" id="PTHR30579">
    <property type="entry name" value="TRANSCRIPTIONAL REGULATOR"/>
    <property type="match status" value="1"/>
</dbReference>
<gene>
    <name evidence="6" type="ORF">GCM10007298_15750</name>
</gene>
<sequence length="275" mass="29954">MPTLDITPLRSFAAVVAFSGVRRAADTLHLSPSAVTGHIRRLERELGCRLVIPQGRGISLTSDGEELSIRARDIVQQHDDAVHTLTPLADNEILVAATEHAAEFLVPTVVSLLHERLPDRAVRLRLTRSAHVRDLVHDDRADVAMMLTRPARGSVRVAPIPLRWFAVDDVPREDLVLFAAPCAIRHQAVASLGGRPHRVATECVNHTSVIGAARDGVGMTPLPRIGPTPDGLRTVRGLPRIPDIDLYAATSERITDPVRHEVLALLRSTLRSSDG</sequence>
<evidence type="ECO:0000313" key="6">
    <source>
        <dbReference type="EMBL" id="GGF20656.1"/>
    </source>
</evidence>
<evidence type="ECO:0000256" key="3">
    <source>
        <dbReference type="ARBA" id="ARBA00023125"/>
    </source>
</evidence>
<keyword evidence="4" id="KW-0804">Transcription</keyword>
<accession>A0ABQ1UMT2</accession>
<dbReference type="Proteomes" id="UP000632454">
    <property type="component" value="Unassembled WGS sequence"/>
</dbReference>
<dbReference type="RefSeq" id="WP_188488479.1">
    <property type="nucleotide sequence ID" value="NZ_BMCS01000001.1"/>
</dbReference>
<dbReference type="InterPro" id="IPR036388">
    <property type="entry name" value="WH-like_DNA-bd_sf"/>
</dbReference>
<comment type="similarity">
    <text evidence="1">Belongs to the LysR transcriptional regulatory family.</text>
</comment>